<dbReference type="InterPro" id="IPR036020">
    <property type="entry name" value="WW_dom_sf"/>
</dbReference>
<dbReference type="PROSITE" id="PS00036">
    <property type="entry name" value="BZIP_BASIC"/>
    <property type="match status" value="1"/>
</dbReference>
<feature type="domain" description="WW" evidence="9">
    <location>
        <begin position="573"/>
        <end position="601"/>
    </location>
</feature>
<evidence type="ECO:0000313" key="11">
    <source>
        <dbReference type="EMBL" id="KAD4888658.1"/>
    </source>
</evidence>
<dbReference type="Gene3D" id="1.20.5.170">
    <property type="match status" value="1"/>
</dbReference>
<evidence type="ECO:0000256" key="2">
    <source>
        <dbReference type="ARBA" id="ARBA00025783"/>
    </source>
</evidence>
<dbReference type="CDD" id="cd02440">
    <property type="entry name" value="AdoMet_MTases"/>
    <property type="match status" value="1"/>
</dbReference>
<evidence type="ECO:0000259" key="9">
    <source>
        <dbReference type="PROSITE" id="PS50020"/>
    </source>
</evidence>
<evidence type="ECO:0000256" key="7">
    <source>
        <dbReference type="ARBA" id="ARBA00049790"/>
    </source>
</evidence>
<dbReference type="PANTHER" id="PTHR14741">
    <property type="entry name" value="S-ADENOSYLMETHIONINE-DEPENDENT METHYLTRANSFERASE RELATED"/>
    <property type="match status" value="1"/>
</dbReference>
<comment type="catalytic activity">
    <reaction evidence="3">
        <text>a 5'-end (N(2),N(7)-dimethyl 5'-triphosphoguanosine)-ribonucleoside in snoRNA + S-adenosyl-L-methionine = a 5'-end (N(2),N(2),N(7)-trimethyl 5'-triphosphoguanosine)-ribonucleoside in snoRNA + S-adenosyl-L-homocysteine + H(+)</text>
        <dbReference type="Rhea" id="RHEA:78507"/>
        <dbReference type="Rhea" id="RHEA-COMP:19088"/>
        <dbReference type="Rhea" id="RHEA-COMP:19090"/>
        <dbReference type="ChEBI" id="CHEBI:15378"/>
        <dbReference type="ChEBI" id="CHEBI:57856"/>
        <dbReference type="ChEBI" id="CHEBI:59789"/>
        <dbReference type="ChEBI" id="CHEBI:167623"/>
        <dbReference type="ChEBI" id="CHEBI:172880"/>
    </reaction>
    <physiologicalReaction direction="left-to-right" evidence="3">
        <dbReference type="Rhea" id="RHEA:78508"/>
    </physiologicalReaction>
</comment>
<dbReference type="EMBL" id="SZYD01000011">
    <property type="protein sequence ID" value="KAD4888658.1"/>
    <property type="molecule type" value="Genomic_DNA"/>
</dbReference>
<dbReference type="SUPFAM" id="SSF57959">
    <property type="entry name" value="Leucine zipper domain"/>
    <property type="match status" value="1"/>
</dbReference>
<keyword evidence="12" id="KW-1185">Reference proteome</keyword>
<dbReference type="InterPro" id="IPR029063">
    <property type="entry name" value="SAM-dependent_MTases_sf"/>
</dbReference>
<gene>
    <name evidence="11" type="ORF">E3N88_20731</name>
</gene>
<dbReference type="PANTHER" id="PTHR14741:SF32">
    <property type="entry name" value="TRIMETHYLGUANOSINE SYNTHASE"/>
    <property type="match status" value="1"/>
</dbReference>
<name>A0A5N6NKN0_9ASTR</name>
<dbReference type="PROSITE" id="PS01159">
    <property type="entry name" value="WW_DOMAIN_1"/>
    <property type="match status" value="1"/>
</dbReference>
<dbReference type="InterPro" id="IPR004827">
    <property type="entry name" value="bZIP"/>
</dbReference>
<evidence type="ECO:0000256" key="4">
    <source>
        <dbReference type="ARBA" id="ARBA00048740"/>
    </source>
</evidence>
<evidence type="ECO:0000256" key="8">
    <source>
        <dbReference type="SAM" id="Coils"/>
    </source>
</evidence>
<dbReference type="Pfam" id="PF00170">
    <property type="entry name" value="bZIP_1"/>
    <property type="match status" value="1"/>
</dbReference>
<protein>
    <recommendedName>
        <fullName evidence="1">Trimethylguanosine synthase</fullName>
    </recommendedName>
    <alternativeName>
        <fullName evidence="7">Cap-specific guanine-N(2) methyltransferase</fullName>
    </alternativeName>
</protein>
<dbReference type="InterPro" id="IPR019012">
    <property type="entry name" value="RNA_cap_Gua-N2-MeTrfase"/>
</dbReference>
<dbReference type="InterPro" id="IPR046347">
    <property type="entry name" value="bZIP_sf"/>
</dbReference>
<dbReference type="SMART" id="SM00456">
    <property type="entry name" value="WW"/>
    <property type="match status" value="1"/>
</dbReference>
<feature type="coiled-coil region" evidence="8">
    <location>
        <begin position="331"/>
        <end position="372"/>
    </location>
</feature>
<dbReference type="GO" id="GO:0003700">
    <property type="term" value="F:DNA-binding transcription factor activity"/>
    <property type="evidence" value="ECO:0007669"/>
    <property type="project" value="InterPro"/>
</dbReference>
<evidence type="ECO:0000313" key="12">
    <source>
        <dbReference type="Proteomes" id="UP000326396"/>
    </source>
</evidence>
<dbReference type="InterPro" id="IPR001202">
    <property type="entry name" value="WW_dom"/>
</dbReference>
<dbReference type="CDD" id="cd14707">
    <property type="entry name" value="bZIP_plant_BZIP46"/>
    <property type="match status" value="1"/>
</dbReference>
<dbReference type="CDD" id="cd00201">
    <property type="entry name" value="WW"/>
    <property type="match status" value="1"/>
</dbReference>
<proteinExistence type="inferred from homology"/>
<dbReference type="Gene3D" id="2.20.70.10">
    <property type="match status" value="1"/>
</dbReference>
<dbReference type="AlphaFoldDB" id="A0A5N6NKN0"/>
<evidence type="ECO:0000259" key="10">
    <source>
        <dbReference type="PROSITE" id="PS50217"/>
    </source>
</evidence>
<keyword evidence="8" id="KW-0175">Coiled coil</keyword>
<feature type="domain" description="BZIP" evidence="10">
    <location>
        <begin position="310"/>
        <end position="361"/>
    </location>
</feature>
<evidence type="ECO:0000256" key="5">
    <source>
        <dbReference type="ARBA" id="ARBA00048763"/>
    </source>
</evidence>
<comment type="catalytic activity">
    <reaction evidence="5">
        <text>a 5'-end (N(2),N(7)-dimethyl 5'-triphosphoguanosine)-ribonucleoside in snRNA + S-adenosyl-L-methionine = a 5'-end (N(2),N(2),N(7)-trimethyl 5'-triphosphoguanosine)-ribonucleoside in snRNA + S-adenosyl-L-homocysteine + H(+)</text>
        <dbReference type="Rhea" id="RHEA:78479"/>
        <dbReference type="Rhea" id="RHEA-COMP:19087"/>
        <dbReference type="Rhea" id="RHEA-COMP:19089"/>
        <dbReference type="ChEBI" id="CHEBI:15378"/>
        <dbReference type="ChEBI" id="CHEBI:57856"/>
        <dbReference type="ChEBI" id="CHEBI:59789"/>
        <dbReference type="ChEBI" id="CHEBI:167623"/>
        <dbReference type="ChEBI" id="CHEBI:172880"/>
    </reaction>
    <physiologicalReaction direction="left-to-right" evidence="5">
        <dbReference type="Rhea" id="RHEA:78480"/>
    </physiologicalReaction>
</comment>
<dbReference type="SUPFAM" id="SSF51045">
    <property type="entry name" value="WW domain"/>
    <property type="match status" value="1"/>
</dbReference>
<comment type="catalytic activity">
    <reaction evidence="4">
        <text>a 5'-end (N(7)-methyl 5'-triphosphoguanosine)-ribonucleoside in snoRNA + S-adenosyl-L-methionine = a 5'-end (N(2),N(7)-dimethyl 5'-triphosphoguanosine)-ribonucleoside in snoRNA + S-adenosyl-L-homocysteine + H(+)</text>
        <dbReference type="Rhea" id="RHEA:78475"/>
        <dbReference type="Rhea" id="RHEA-COMP:19086"/>
        <dbReference type="Rhea" id="RHEA-COMP:19088"/>
        <dbReference type="ChEBI" id="CHEBI:15378"/>
        <dbReference type="ChEBI" id="CHEBI:57856"/>
        <dbReference type="ChEBI" id="CHEBI:59789"/>
        <dbReference type="ChEBI" id="CHEBI:156461"/>
        <dbReference type="ChEBI" id="CHEBI:172880"/>
    </reaction>
    <physiologicalReaction direction="left-to-right" evidence="4">
        <dbReference type="Rhea" id="RHEA:78476"/>
    </physiologicalReaction>
</comment>
<dbReference type="Pfam" id="PF00397">
    <property type="entry name" value="WW"/>
    <property type="match status" value="1"/>
</dbReference>
<dbReference type="SUPFAM" id="SSF53335">
    <property type="entry name" value="S-adenosyl-L-methionine-dependent methyltransferases"/>
    <property type="match status" value="1"/>
</dbReference>
<reference evidence="11 12" key="1">
    <citation type="submission" date="2019-05" db="EMBL/GenBank/DDBJ databases">
        <title>Mikania micrantha, genome provides insights into the molecular mechanism of rapid growth.</title>
        <authorList>
            <person name="Liu B."/>
        </authorList>
    </citation>
    <scope>NUCLEOTIDE SEQUENCE [LARGE SCALE GENOMIC DNA]</scope>
    <source>
        <strain evidence="11">NLD-2019</strain>
        <tissue evidence="11">Leaf</tissue>
    </source>
</reference>
<organism evidence="11 12">
    <name type="scientific">Mikania micrantha</name>
    <name type="common">bitter vine</name>
    <dbReference type="NCBI Taxonomy" id="192012"/>
    <lineage>
        <taxon>Eukaryota</taxon>
        <taxon>Viridiplantae</taxon>
        <taxon>Streptophyta</taxon>
        <taxon>Embryophyta</taxon>
        <taxon>Tracheophyta</taxon>
        <taxon>Spermatophyta</taxon>
        <taxon>Magnoliopsida</taxon>
        <taxon>eudicotyledons</taxon>
        <taxon>Gunneridae</taxon>
        <taxon>Pentapetalae</taxon>
        <taxon>asterids</taxon>
        <taxon>campanulids</taxon>
        <taxon>Asterales</taxon>
        <taxon>Asteraceae</taxon>
        <taxon>Asteroideae</taxon>
        <taxon>Heliantheae alliance</taxon>
        <taxon>Eupatorieae</taxon>
        <taxon>Mikania</taxon>
    </lineage>
</organism>
<evidence type="ECO:0000256" key="3">
    <source>
        <dbReference type="ARBA" id="ARBA00047418"/>
    </source>
</evidence>
<dbReference type="Pfam" id="PF09445">
    <property type="entry name" value="Methyltransf_15"/>
    <property type="match status" value="1"/>
</dbReference>
<sequence>MDSRSVTGRPPGNFPLARQGSIYSLTFDELQNTMGSIGKDFGSMNMDELLKNIWNAEEMHSMGMNTITGVQDRGGISGTSLQRQGSLTLPRTLSQKTVDEVWKDLLKEYDNGFGQPDLPQRQQTLGEMTLEEFLMKAGVVREETQLANKPNDHELFLGNPGFGGIGFQQPTGKIQNAAVDNGGGNQISFQSGNQTQPPPLFPKQTNLAYGGPPMAIPASNQSVIRNGVVGLSDSVMNSGLVPATGLQGGMGLMAGLGATGGVAVAAGSPAVSSDGLAKSNGGDMSSVSPVPYVFNGALKGRKNGAIEKVMERRQRRMIKNRESAARSRARKQAYTMELEAEVSELKRKNQELKRKQEEMLKMQKNQVRYRDDEYAAWKKKKPFEKDYFRPMVKPNYKTILNGLAVEAAGSSGEFEDSPAIKALGSLFKLTEVHFWVDLCTGMPYGLNSLDSSKTLKDDDNSCISESNSSHVDTELSRKMNELGLPLSFCTNKEKRMGKVKGKRKDAQKNVLHTYEEITHEVSDSIEVKEDSMIANQTSEVEQIYNNTDLEVHTILADNYDPICNGINDEFGDWMTFWDEFYERNYYYNHKTKESTWDPPPGMEHLASVYVPNESTEMVLTSSLTDDNVDVTKTELYAVPNKRKKKVKQRRARRRSSVDSKELDYEVLVEEFSPVIGKYWCQRYILFSKYDDGIKMDEEGWFSATPECIANHHAFRCGSGIIVDCFTGVGGNAIRFAPTNTHIIAIDIDPKKIEYAQHNAAIYGVNDLIEFIIGDCFILAQKLKADVVFLSPPWGGPEYAKARSFDINTMLKPHDGQFLFNVAKEVAPRIVMFLPRNVDMDQLAELSLSSNPPWTLEVEKNFVNGKLKAITAYFTHPSLCRTSSL</sequence>
<dbReference type="FunFam" id="3.40.50.150:FF:000305">
    <property type="entry name" value="S-adenosyl-L-methionine-dependent methyltransferase superfamily protein"/>
    <property type="match status" value="1"/>
</dbReference>
<dbReference type="PROSITE" id="PS50020">
    <property type="entry name" value="WW_DOMAIN_2"/>
    <property type="match status" value="1"/>
</dbReference>
<dbReference type="GO" id="GO:0005634">
    <property type="term" value="C:nucleus"/>
    <property type="evidence" value="ECO:0007669"/>
    <property type="project" value="TreeGrafter"/>
</dbReference>
<comment type="similarity">
    <text evidence="2">Belongs to the methyltransferase superfamily. Trimethylguanosine synthase family.</text>
</comment>
<evidence type="ECO:0000256" key="6">
    <source>
        <dbReference type="ARBA" id="ARBA00049075"/>
    </source>
</evidence>
<evidence type="ECO:0000256" key="1">
    <source>
        <dbReference type="ARBA" id="ARBA00018517"/>
    </source>
</evidence>
<dbReference type="Proteomes" id="UP000326396">
    <property type="component" value="Linkage Group LG19"/>
</dbReference>
<dbReference type="GO" id="GO:0071164">
    <property type="term" value="F:RNA cap trimethylguanosine synthase activity"/>
    <property type="evidence" value="ECO:0007669"/>
    <property type="project" value="TreeGrafter"/>
</dbReference>
<comment type="catalytic activity">
    <reaction evidence="6">
        <text>a 5'-end (N(7)-methyl 5'-triphosphoguanosine)-ribonucleoside in snRNA + S-adenosyl-L-methionine = a 5'-end (N(2),N(7)-dimethyl 5'-triphosphoguanosine)-ribonucleoside in snRNA + S-adenosyl-L-homocysteine + H(+)</text>
        <dbReference type="Rhea" id="RHEA:78471"/>
        <dbReference type="Rhea" id="RHEA-COMP:19085"/>
        <dbReference type="Rhea" id="RHEA-COMP:19087"/>
        <dbReference type="ChEBI" id="CHEBI:15378"/>
        <dbReference type="ChEBI" id="CHEBI:57856"/>
        <dbReference type="ChEBI" id="CHEBI:59789"/>
        <dbReference type="ChEBI" id="CHEBI:156461"/>
        <dbReference type="ChEBI" id="CHEBI:172880"/>
    </reaction>
    <physiologicalReaction direction="left-to-right" evidence="6">
        <dbReference type="Rhea" id="RHEA:78472"/>
    </physiologicalReaction>
</comment>
<accession>A0A5N6NKN0</accession>
<dbReference type="PROSITE" id="PS50217">
    <property type="entry name" value="BZIP"/>
    <property type="match status" value="1"/>
</dbReference>
<dbReference type="OrthoDB" id="194443at2759"/>
<comment type="caution">
    <text evidence="11">The sequence shown here is derived from an EMBL/GenBank/DDBJ whole genome shotgun (WGS) entry which is preliminary data.</text>
</comment>
<dbReference type="SMART" id="SM00338">
    <property type="entry name" value="BRLZ"/>
    <property type="match status" value="1"/>
</dbReference>
<dbReference type="Gene3D" id="3.40.50.150">
    <property type="entry name" value="Vaccinia Virus protein VP39"/>
    <property type="match status" value="1"/>
</dbReference>